<sequence length="148" mass="16640">MGLCDAPEIREAYEDVRNDDTQTNWMLLEFDENKNNVLKVGNKGSDGLDELKKHLKDNSAAFGYIRVPMSNDELSLRIKFVFLVWCGTNAGIMRRAKLSVQKAEVTNVISNSSIEIAASEQDDLDENEIMLMLKKAGGANYDRQASDY</sequence>
<keyword evidence="2" id="KW-1185">Reference proteome</keyword>
<protein>
    <submittedName>
        <fullName evidence="1">Uncharacterized protein</fullName>
    </submittedName>
</protein>
<proteinExistence type="predicted"/>
<name>A0ACC1IHV9_9FUNG</name>
<accession>A0ACC1IHV9</accession>
<evidence type="ECO:0000313" key="1">
    <source>
        <dbReference type="EMBL" id="KAJ1896215.1"/>
    </source>
</evidence>
<dbReference type="EMBL" id="JANBPG010000474">
    <property type="protein sequence ID" value="KAJ1896215.1"/>
    <property type="molecule type" value="Genomic_DNA"/>
</dbReference>
<evidence type="ECO:0000313" key="2">
    <source>
        <dbReference type="Proteomes" id="UP001150581"/>
    </source>
</evidence>
<organism evidence="1 2">
    <name type="scientific">Kickxella alabastrina</name>
    <dbReference type="NCBI Taxonomy" id="61397"/>
    <lineage>
        <taxon>Eukaryota</taxon>
        <taxon>Fungi</taxon>
        <taxon>Fungi incertae sedis</taxon>
        <taxon>Zoopagomycota</taxon>
        <taxon>Kickxellomycotina</taxon>
        <taxon>Kickxellomycetes</taxon>
        <taxon>Kickxellales</taxon>
        <taxon>Kickxellaceae</taxon>
        <taxon>Kickxella</taxon>
    </lineage>
</organism>
<dbReference type="Proteomes" id="UP001150581">
    <property type="component" value="Unassembled WGS sequence"/>
</dbReference>
<reference evidence="1" key="1">
    <citation type="submission" date="2022-07" db="EMBL/GenBank/DDBJ databases">
        <title>Phylogenomic reconstructions and comparative analyses of Kickxellomycotina fungi.</title>
        <authorList>
            <person name="Reynolds N.K."/>
            <person name="Stajich J.E."/>
            <person name="Barry K."/>
            <person name="Grigoriev I.V."/>
            <person name="Crous P."/>
            <person name="Smith M.E."/>
        </authorList>
    </citation>
    <scope>NUCLEOTIDE SEQUENCE</scope>
    <source>
        <strain evidence="1">Benny 63K</strain>
    </source>
</reference>
<gene>
    <name evidence="1" type="ORF">LPJ66_004129</name>
</gene>
<comment type="caution">
    <text evidence="1">The sequence shown here is derived from an EMBL/GenBank/DDBJ whole genome shotgun (WGS) entry which is preliminary data.</text>
</comment>